<evidence type="ECO:0000313" key="2">
    <source>
        <dbReference type="EMBL" id="CAB9509812.1"/>
    </source>
</evidence>
<dbReference type="Proteomes" id="UP001153069">
    <property type="component" value="Unassembled WGS sequence"/>
</dbReference>
<feature type="compositionally biased region" description="Low complexity" evidence="1">
    <location>
        <begin position="330"/>
        <end position="341"/>
    </location>
</feature>
<name>A0A9N8DWA4_9STRA</name>
<evidence type="ECO:0000256" key="1">
    <source>
        <dbReference type="SAM" id="MobiDB-lite"/>
    </source>
</evidence>
<gene>
    <name evidence="2" type="ORF">SEMRO_406_G136400.1</name>
</gene>
<organism evidence="2 3">
    <name type="scientific">Seminavis robusta</name>
    <dbReference type="NCBI Taxonomy" id="568900"/>
    <lineage>
        <taxon>Eukaryota</taxon>
        <taxon>Sar</taxon>
        <taxon>Stramenopiles</taxon>
        <taxon>Ochrophyta</taxon>
        <taxon>Bacillariophyta</taxon>
        <taxon>Bacillariophyceae</taxon>
        <taxon>Bacillariophycidae</taxon>
        <taxon>Naviculales</taxon>
        <taxon>Naviculaceae</taxon>
        <taxon>Seminavis</taxon>
    </lineage>
</organism>
<proteinExistence type="predicted"/>
<comment type="caution">
    <text evidence="2">The sequence shown here is derived from an EMBL/GenBank/DDBJ whole genome shotgun (WGS) entry which is preliminary data.</text>
</comment>
<keyword evidence="3" id="KW-1185">Reference proteome</keyword>
<evidence type="ECO:0000313" key="3">
    <source>
        <dbReference type="Proteomes" id="UP001153069"/>
    </source>
</evidence>
<dbReference type="EMBL" id="CAICTM010000405">
    <property type="protein sequence ID" value="CAB9509812.1"/>
    <property type="molecule type" value="Genomic_DNA"/>
</dbReference>
<feature type="region of interest" description="Disordered" evidence="1">
    <location>
        <begin position="327"/>
        <end position="370"/>
    </location>
</feature>
<accession>A0A9N8DWA4</accession>
<dbReference type="OrthoDB" id="53152at2759"/>
<dbReference type="AlphaFoldDB" id="A0A9N8DWA4"/>
<reference evidence="2" key="1">
    <citation type="submission" date="2020-06" db="EMBL/GenBank/DDBJ databases">
        <authorList>
            <consortium name="Plant Systems Biology data submission"/>
        </authorList>
    </citation>
    <scope>NUCLEOTIDE SEQUENCE</scope>
    <source>
        <strain evidence="2">D6</strain>
    </source>
</reference>
<protein>
    <submittedName>
        <fullName evidence="2">Uncharacterized protein</fullName>
    </submittedName>
</protein>
<sequence>MVLIRNFSIQLVNAATKVPFKEHFHDGKVYAEVEPGVEYYIEVEVMGMNNKAQPFLIDYIVDGTKLGYKTSLCEANGKYYAGLSSRSSEGRSTMRALALHRPPLVHTNMPTSAVEGTVVVDIQQALASGRQWYGQGTGHTMVAPKVVSANLTLSGPNNTSQRGAAVVDVLRSGCGTYAETKVNDGVFPTYLEGKHTERVTIHYCTSLGLTKAGVIPPLSLPQTGSSGGVAWSSTAATALGMAAPTMNYPWVVGPASAATMPELTAAPSLTASLGLSSGALGNPVFSSLLQDQLSLLPPETTSSRNQVPTMTTNSMVSPNFGSTWNYPWSQATPQLAPTQPQSDNSSHPTPSAAGAVNSAYHDIVKQESAA</sequence>